<sequence>MRERNAFSIPRDTRKRISFFVFWAIFVCSVANFMFVILPRMLHSGEYMKVNNKVQCNEESNNNKPIKQKLEFNDEFNHIKNVQEHDKKVDGKYCNETSCKFLLPYSPPSMDSSATDIEFLTYVKLAESLGRTVVLPNIRSKKISTCQPFPFSLYYDINKLQQNFPNVKFITQDEFQKWTYQRFDKPSTSHYYLLDGGDINSINNVPPYSESLKKVWCLDRFKLKLNDTTSFKSLRLSWINWEFDDNGKDGRDLLMQFLINHLQDNSDVLLIRHDVRQPIFSVGSLPHLPYSKLIEDSATKIINSLRPYIAIQWDFENTREPALSVCASHLLTRVQKTIDVFGIENIYFASDYPLQRLNEIISSNSIQPIQPVFQSTHRFSQSHTEIIKQISSTIPYHTADSLGALKSLEDTLKDEFEGSYIREIIDKLVCVKADKFIGLPKGPCNDPTDSKRAKVFAELRGYPINNSSVIRF</sequence>
<protein>
    <submittedName>
        <fullName evidence="5">Uncharacterized protein</fullName>
    </submittedName>
</protein>
<evidence type="ECO:0000256" key="4">
    <source>
        <dbReference type="SAM" id="Phobius"/>
    </source>
</evidence>
<keyword evidence="1" id="KW-0808">Transferase</keyword>
<dbReference type="OrthoDB" id="2020419at2759"/>
<dbReference type="InterPro" id="IPR019378">
    <property type="entry name" value="GDP-Fuc_O-FucTrfase"/>
</dbReference>
<keyword evidence="2" id="KW-0294">Fucose metabolism</keyword>
<dbReference type="AlphaFoldDB" id="A0A8H3L905"/>
<name>A0A8H3L905_9GLOM</name>
<reference evidence="5" key="1">
    <citation type="submission" date="2019-10" db="EMBL/GenBank/DDBJ databases">
        <title>Conservation and host-specific expression of non-tandemly repeated heterogenous ribosome RNA gene in arbuscular mycorrhizal fungi.</title>
        <authorList>
            <person name="Maeda T."/>
            <person name="Kobayashi Y."/>
            <person name="Nakagawa T."/>
            <person name="Ezawa T."/>
            <person name="Yamaguchi K."/>
            <person name="Bino T."/>
            <person name="Nishimoto Y."/>
            <person name="Shigenobu S."/>
            <person name="Kawaguchi M."/>
        </authorList>
    </citation>
    <scope>NUCLEOTIDE SEQUENCE</scope>
    <source>
        <strain evidence="5">HR1</strain>
    </source>
</reference>
<dbReference type="GO" id="GO:0006004">
    <property type="term" value="P:fucose metabolic process"/>
    <property type="evidence" value="ECO:0007669"/>
    <property type="project" value="UniProtKB-KW"/>
</dbReference>
<accession>A0A8H3L905</accession>
<feature type="transmembrane region" description="Helical" evidence="4">
    <location>
        <begin position="20"/>
        <end position="42"/>
    </location>
</feature>
<dbReference type="GO" id="GO:0016740">
    <property type="term" value="F:transferase activity"/>
    <property type="evidence" value="ECO:0007669"/>
    <property type="project" value="UniProtKB-KW"/>
</dbReference>
<evidence type="ECO:0000313" key="6">
    <source>
        <dbReference type="Proteomes" id="UP000615446"/>
    </source>
</evidence>
<keyword evidence="4" id="KW-0812">Transmembrane</keyword>
<evidence type="ECO:0000256" key="2">
    <source>
        <dbReference type="ARBA" id="ARBA00023253"/>
    </source>
</evidence>
<evidence type="ECO:0000256" key="1">
    <source>
        <dbReference type="ARBA" id="ARBA00022679"/>
    </source>
</evidence>
<keyword evidence="4" id="KW-1133">Transmembrane helix</keyword>
<keyword evidence="3" id="KW-0119">Carbohydrate metabolism</keyword>
<dbReference type="Proteomes" id="UP000615446">
    <property type="component" value="Unassembled WGS sequence"/>
</dbReference>
<dbReference type="Pfam" id="PF10250">
    <property type="entry name" value="O-FucT"/>
    <property type="match status" value="1"/>
</dbReference>
<organism evidence="5 6">
    <name type="scientific">Rhizophagus clarus</name>
    <dbReference type="NCBI Taxonomy" id="94130"/>
    <lineage>
        <taxon>Eukaryota</taxon>
        <taxon>Fungi</taxon>
        <taxon>Fungi incertae sedis</taxon>
        <taxon>Mucoromycota</taxon>
        <taxon>Glomeromycotina</taxon>
        <taxon>Glomeromycetes</taxon>
        <taxon>Glomerales</taxon>
        <taxon>Glomeraceae</taxon>
        <taxon>Rhizophagus</taxon>
    </lineage>
</organism>
<evidence type="ECO:0000256" key="3">
    <source>
        <dbReference type="ARBA" id="ARBA00023277"/>
    </source>
</evidence>
<evidence type="ECO:0000313" key="5">
    <source>
        <dbReference type="EMBL" id="GES82090.1"/>
    </source>
</evidence>
<dbReference type="Gene3D" id="3.40.50.11350">
    <property type="match status" value="1"/>
</dbReference>
<proteinExistence type="predicted"/>
<dbReference type="EMBL" id="BLAL01000059">
    <property type="protein sequence ID" value="GES82090.1"/>
    <property type="molecule type" value="Genomic_DNA"/>
</dbReference>
<comment type="caution">
    <text evidence="5">The sequence shown here is derived from an EMBL/GenBank/DDBJ whole genome shotgun (WGS) entry which is preliminary data.</text>
</comment>
<keyword evidence="4" id="KW-0472">Membrane</keyword>
<gene>
    <name evidence="5" type="ORF">RCL2_000931900</name>
</gene>